<dbReference type="Pfam" id="PF19892">
    <property type="entry name" value="DUF6365"/>
    <property type="match status" value="1"/>
</dbReference>
<dbReference type="SUPFAM" id="SSF53756">
    <property type="entry name" value="UDP-Glycosyltransferase/glycogen phosphorylase"/>
    <property type="match status" value="1"/>
</dbReference>
<gene>
    <name evidence="1" type="ORF">UO65_1337</name>
</gene>
<accession>W7JB98</accession>
<keyword evidence="2" id="KW-1185">Reference proteome</keyword>
<proteinExistence type="predicted"/>
<evidence type="ECO:0000313" key="1">
    <source>
        <dbReference type="EMBL" id="EWC63339.1"/>
    </source>
</evidence>
<dbReference type="Proteomes" id="UP000019277">
    <property type="component" value="Unassembled WGS sequence"/>
</dbReference>
<dbReference type="OrthoDB" id="4121183at2"/>
<dbReference type="InterPro" id="IPR045945">
    <property type="entry name" value="DUF6365"/>
</dbReference>
<dbReference type="EMBL" id="AYXG01000048">
    <property type="protein sequence ID" value="EWC63339.1"/>
    <property type="molecule type" value="Genomic_DNA"/>
</dbReference>
<reference evidence="1 2" key="1">
    <citation type="journal article" date="2014" name="Genome Announc.">
        <title>Draft Genome Sequence of the Antitrypanosomally Active Sponge-Associated Bacterium Actinokineospora sp. Strain EG49.</title>
        <authorList>
            <person name="Harjes J."/>
            <person name="Ryu T."/>
            <person name="Abdelmohsen U.R."/>
            <person name="Moitinho-Silva L."/>
            <person name="Horn H."/>
            <person name="Ravasi T."/>
            <person name="Hentschel U."/>
        </authorList>
    </citation>
    <scope>NUCLEOTIDE SEQUENCE [LARGE SCALE GENOMIC DNA]</scope>
    <source>
        <strain evidence="1 2">EG49</strain>
    </source>
</reference>
<dbReference type="AlphaFoldDB" id="W7JB98"/>
<evidence type="ECO:0008006" key="3">
    <source>
        <dbReference type="Google" id="ProtNLM"/>
    </source>
</evidence>
<name>W7JB98_9PSEU</name>
<protein>
    <recommendedName>
        <fullName evidence="3">Glycosyltransferase</fullName>
    </recommendedName>
</protein>
<evidence type="ECO:0000313" key="2">
    <source>
        <dbReference type="Proteomes" id="UP000019277"/>
    </source>
</evidence>
<comment type="caution">
    <text evidence="1">The sequence shown here is derived from an EMBL/GenBank/DDBJ whole genome shotgun (WGS) entry which is preliminary data.</text>
</comment>
<dbReference type="RefSeq" id="WP_052020809.1">
    <property type="nucleotide sequence ID" value="NZ_AYXG01000048.1"/>
</dbReference>
<dbReference type="STRING" id="909613.UO65_1337"/>
<sequence>MKVLVFALSTVAYGDTLVGIGLTNQLRAAGVRSHYVITASSENLLRHHGYPHTVLDPAGGQDVRAEVDAVVRRFRPDAIVLADYLNHWGTLIRQFDTDPWFIDDYRLPVLPIDIWEWENTAFRFDVCGRRHEREVSRRILDMPAHLRPVPVCHLDPGPAGYGHPYRVLPPEPALTAARRREVRAALGVGERHRLVMLPMAAWQHQRGDRPGMTEMVGRLGRRVPELLADYLRRLPSDAHLLFIGGNVPEPFLALPAERVHLLPLCAPDRYDELLASVDAVLSLTTTGLTVSRAILADTPAMLLTNRFTVPDTAAVDTVESELGGMDPVVRRWLLDTAPVEPFRMWPKGQHAFLEPLLKDNPHLDALVHRELFDGGGVVAALTALLFDPGTRDDLAARRAGYAAAVAALPPTEEVFAAAAGRAALAVR</sequence>
<organism evidence="1 2">
    <name type="scientific">Actinokineospora spheciospongiae</name>
    <dbReference type="NCBI Taxonomy" id="909613"/>
    <lineage>
        <taxon>Bacteria</taxon>
        <taxon>Bacillati</taxon>
        <taxon>Actinomycetota</taxon>
        <taxon>Actinomycetes</taxon>
        <taxon>Pseudonocardiales</taxon>
        <taxon>Pseudonocardiaceae</taxon>
        <taxon>Actinokineospora</taxon>
    </lineage>
</organism>
<dbReference type="eggNOG" id="ENOG5031ZVY">
    <property type="taxonomic scope" value="Bacteria"/>
</dbReference>